<dbReference type="EMBL" id="CP054212">
    <property type="protein sequence ID" value="QKJ86062.1"/>
    <property type="molecule type" value="Genomic_DNA"/>
</dbReference>
<dbReference type="GO" id="GO:0008982">
    <property type="term" value="F:protein-N(PI)-phosphohistidine-sugar phosphotransferase activity"/>
    <property type="evidence" value="ECO:0007669"/>
    <property type="project" value="InterPro"/>
</dbReference>
<dbReference type="InterPro" id="IPR004702">
    <property type="entry name" value="PTS_sorb_EIIBC"/>
</dbReference>
<dbReference type="Proteomes" id="UP000505325">
    <property type="component" value="Chromosome"/>
</dbReference>
<dbReference type="PANTHER" id="PTHR39427">
    <property type="match status" value="1"/>
</dbReference>
<dbReference type="InterPro" id="IPR011638">
    <property type="entry name" value="PTS_EIIBC_GUT_C"/>
</dbReference>
<keyword evidence="5" id="KW-1185">Reference proteome</keyword>
<dbReference type="PANTHER" id="PTHR39427:SF1">
    <property type="entry name" value="PTS SYSTEM GLUCITOL_SORBITOL-SPECIFIC EIIB COMPONENT"/>
    <property type="match status" value="1"/>
</dbReference>
<reference evidence="4 5" key="1">
    <citation type="submission" date="2020-06" db="EMBL/GenBank/DDBJ databases">
        <title>Genome sequence of Paramixta manurensis strain PD-1.</title>
        <authorList>
            <person name="Lee C.W."/>
            <person name="Kim J."/>
        </authorList>
    </citation>
    <scope>NUCLEOTIDE SEQUENCE [LARGE SCALE GENOMIC DNA]</scope>
    <source>
        <strain evidence="4 5">PD-1</strain>
    </source>
</reference>
<feature type="transmembrane region" description="Helical" evidence="2">
    <location>
        <begin position="193"/>
        <end position="212"/>
    </location>
</feature>
<feature type="transmembrane region" description="Helical" evidence="2">
    <location>
        <begin position="313"/>
        <end position="335"/>
    </location>
</feature>
<dbReference type="Pfam" id="PF07663">
    <property type="entry name" value="EIIBC-GUT_C"/>
    <property type="match status" value="1"/>
</dbReference>
<feature type="transmembrane region" description="Helical" evidence="2">
    <location>
        <begin position="160"/>
        <end position="181"/>
    </location>
</feature>
<name>A0A6M8UGY7_9GAMM</name>
<dbReference type="Pfam" id="PF03612">
    <property type="entry name" value="EIIBC-GUT_N"/>
    <property type="match status" value="1"/>
</dbReference>
<protein>
    <submittedName>
        <fullName evidence="4">PTS system, glucitol/sorbitol-specific IIB component</fullName>
    </submittedName>
</protein>
<evidence type="ECO:0000256" key="2">
    <source>
        <dbReference type="SAM" id="Phobius"/>
    </source>
</evidence>
<evidence type="ECO:0000259" key="3">
    <source>
        <dbReference type="PROSITE" id="PS51102"/>
    </source>
</evidence>
<proteinExistence type="predicted"/>
<dbReference type="PROSITE" id="PS51102">
    <property type="entry name" value="PTS_EIIB_TYPE_5"/>
    <property type="match status" value="1"/>
</dbReference>
<dbReference type="InterPro" id="IPR011618">
    <property type="entry name" value="PTS_EIIBC_GUT_N"/>
</dbReference>
<feature type="transmembrane region" description="Helical" evidence="2">
    <location>
        <begin position="256"/>
        <end position="282"/>
    </location>
</feature>
<dbReference type="AlphaFoldDB" id="A0A6M8UGY7"/>
<accession>A0A6M8UGY7</accession>
<evidence type="ECO:0000256" key="1">
    <source>
        <dbReference type="PROSITE-ProRule" id="PRU00425"/>
    </source>
</evidence>
<sequence>MNTVVVKKGHSGFGDDMYLESDKNKVILSLTGKALDPVAIKIGRELGMPVVNGFDAMPADDKILCVVVNCGGSLRCGIYPQKRIKTINTLPTGAMGPLAAYIKEDIYVSDVAEDNVSVIETLDGERATEVASTHLSAEHRHVDTEHPQEKVQSAKSNGNIWLNSMTAFATVIGTYVSMLYASAREAVEMCLKNVIPFMAFISVLIAIVQETAVGKMAAHALSPLAGSLTGLFLIAIICGLPFLSPILAPGAAIAQVVGVLVGTMIGAGTIPAIMALPALFAINVQVGADFIPVGLSMQEAKEKTVRLGVPAFLLSRMFTAPLAVALGYLFSFGLFK</sequence>
<dbReference type="RefSeq" id="WP_173633100.1">
    <property type="nucleotide sequence ID" value="NZ_CP054212.1"/>
</dbReference>
<keyword evidence="2" id="KW-1133">Transmembrane helix</keyword>
<dbReference type="GO" id="GO:0005886">
    <property type="term" value="C:plasma membrane"/>
    <property type="evidence" value="ECO:0007669"/>
    <property type="project" value="TreeGrafter"/>
</dbReference>
<evidence type="ECO:0000313" key="5">
    <source>
        <dbReference type="Proteomes" id="UP000505325"/>
    </source>
</evidence>
<gene>
    <name evidence="4" type="ORF">PMPD1_1096</name>
</gene>
<feature type="transmembrane region" description="Helical" evidence="2">
    <location>
        <begin position="224"/>
        <end position="244"/>
    </location>
</feature>
<evidence type="ECO:0000313" key="4">
    <source>
        <dbReference type="EMBL" id="QKJ86062.1"/>
    </source>
</evidence>
<dbReference type="GO" id="GO:0009401">
    <property type="term" value="P:phosphoenolpyruvate-dependent sugar phosphotransferase system"/>
    <property type="evidence" value="ECO:0007669"/>
    <property type="project" value="InterPro"/>
</dbReference>
<feature type="domain" description="PTS EIIB type-5" evidence="3">
    <location>
        <begin position="1"/>
        <end position="195"/>
    </location>
</feature>
<keyword evidence="2" id="KW-0472">Membrane</keyword>
<keyword evidence="2" id="KW-0812">Transmembrane</keyword>
<organism evidence="4 5">
    <name type="scientific">Paramixta manurensis</name>
    <dbReference type="NCBI Taxonomy" id="2740817"/>
    <lineage>
        <taxon>Bacteria</taxon>
        <taxon>Pseudomonadati</taxon>
        <taxon>Pseudomonadota</taxon>
        <taxon>Gammaproteobacteria</taxon>
        <taxon>Enterobacterales</taxon>
        <taxon>Erwiniaceae</taxon>
        <taxon>Paramixta</taxon>
    </lineage>
</organism>
<feature type="modified residue" description="Phosphocysteine; by EIIA" evidence="1">
    <location>
        <position position="70"/>
    </location>
</feature>
<dbReference type="KEGG" id="pmak:PMPD1_1096"/>